<protein>
    <submittedName>
        <fullName evidence="1">TP53-regulated inhibitor of apoptosis 1</fullName>
    </submittedName>
</protein>
<sequence>MRVNVTQNMESLALHCTQLKNEYDSCFHTWYTEKFLKGNLDQDCKEKFEKYQACIKQTLKERGIEALISEVRSGSR</sequence>
<dbReference type="EMBL" id="QTSX02005806">
    <property type="protein sequence ID" value="KAJ9057313.1"/>
    <property type="molecule type" value="Genomic_DNA"/>
</dbReference>
<keyword evidence="2" id="KW-1185">Reference proteome</keyword>
<dbReference type="Proteomes" id="UP001165960">
    <property type="component" value="Unassembled WGS sequence"/>
</dbReference>
<name>A0ACC2S4T5_9FUNG</name>
<proteinExistence type="predicted"/>
<organism evidence="1 2">
    <name type="scientific">Entomophthora muscae</name>
    <dbReference type="NCBI Taxonomy" id="34485"/>
    <lineage>
        <taxon>Eukaryota</taxon>
        <taxon>Fungi</taxon>
        <taxon>Fungi incertae sedis</taxon>
        <taxon>Zoopagomycota</taxon>
        <taxon>Entomophthoromycotina</taxon>
        <taxon>Entomophthoromycetes</taxon>
        <taxon>Entomophthorales</taxon>
        <taxon>Entomophthoraceae</taxon>
        <taxon>Entomophthora</taxon>
    </lineage>
</organism>
<accession>A0ACC2S4T5</accession>
<evidence type="ECO:0000313" key="1">
    <source>
        <dbReference type="EMBL" id="KAJ9057313.1"/>
    </source>
</evidence>
<reference evidence="1" key="1">
    <citation type="submission" date="2022-04" db="EMBL/GenBank/DDBJ databases">
        <title>Genome of the entomopathogenic fungus Entomophthora muscae.</title>
        <authorList>
            <person name="Elya C."/>
            <person name="Lovett B.R."/>
            <person name="Lee E."/>
            <person name="Macias A.M."/>
            <person name="Hajek A.E."/>
            <person name="De Bivort B.L."/>
            <person name="Kasson M.T."/>
            <person name="De Fine Licht H.H."/>
            <person name="Stajich J.E."/>
        </authorList>
    </citation>
    <scope>NUCLEOTIDE SEQUENCE</scope>
    <source>
        <strain evidence="1">Berkeley</strain>
    </source>
</reference>
<gene>
    <name evidence="1" type="primary">TRIAP1_1</name>
    <name evidence="1" type="ORF">DSO57_1023844</name>
</gene>
<comment type="caution">
    <text evidence="1">The sequence shown here is derived from an EMBL/GenBank/DDBJ whole genome shotgun (WGS) entry which is preliminary data.</text>
</comment>
<evidence type="ECO:0000313" key="2">
    <source>
        <dbReference type="Proteomes" id="UP001165960"/>
    </source>
</evidence>